<dbReference type="Pfam" id="PF00441">
    <property type="entry name" value="Acyl-CoA_dh_1"/>
    <property type="match status" value="1"/>
</dbReference>
<name>A0A255Y962_9SPHN</name>
<dbReference type="InterPro" id="IPR006091">
    <property type="entry name" value="Acyl-CoA_Oxase/DH_mid-dom"/>
</dbReference>
<dbReference type="InterPro" id="IPR009075">
    <property type="entry name" value="AcylCo_DH/oxidase_C"/>
</dbReference>
<feature type="domain" description="Acyl-CoA dehydrogenase/oxidase C-terminal" evidence="6">
    <location>
        <begin position="241"/>
        <end position="387"/>
    </location>
</feature>
<evidence type="ECO:0000256" key="3">
    <source>
        <dbReference type="ARBA" id="ARBA00022630"/>
    </source>
</evidence>
<dbReference type="InterPro" id="IPR036250">
    <property type="entry name" value="AcylCo_DH-like_C"/>
</dbReference>
<evidence type="ECO:0000259" key="8">
    <source>
        <dbReference type="Pfam" id="PF02771"/>
    </source>
</evidence>
<comment type="caution">
    <text evidence="9">The sequence shown here is derived from an EMBL/GenBank/DDBJ whole genome shotgun (WGS) entry which is preliminary data.</text>
</comment>
<keyword evidence="10" id="KW-1185">Reference proteome</keyword>
<reference evidence="9 10" key="1">
    <citation type="submission" date="2017-07" db="EMBL/GenBank/DDBJ databases">
        <title>Sandarakinorhabdus cyanobacteriorum sp. nov., a novel bacterium isolated from cyanobacterial aggregates in a eutrophic lake.</title>
        <authorList>
            <person name="Cai H."/>
        </authorList>
    </citation>
    <scope>NUCLEOTIDE SEQUENCE [LARGE SCALE GENOMIC DNA]</scope>
    <source>
        <strain evidence="9 10">TH057</strain>
    </source>
</reference>
<dbReference type="GO" id="GO:0050660">
    <property type="term" value="F:flavin adenine dinucleotide binding"/>
    <property type="evidence" value="ECO:0007669"/>
    <property type="project" value="InterPro"/>
</dbReference>
<accession>A0A255Y962</accession>
<comment type="similarity">
    <text evidence="2 5">Belongs to the acyl-CoA dehydrogenase family.</text>
</comment>
<dbReference type="InterPro" id="IPR046373">
    <property type="entry name" value="Acyl-CoA_Oxase/DH_mid-dom_sf"/>
</dbReference>
<dbReference type="SUPFAM" id="SSF47203">
    <property type="entry name" value="Acyl-CoA dehydrogenase C-terminal domain-like"/>
    <property type="match status" value="1"/>
</dbReference>
<feature type="domain" description="Acyl-CoA oxidase/dehydrogenase middle" evidence="7">
    <location>
        <begin position="131"/>
        <end position="226"/>
    </location>
</feature>
<sequence>MAPPLPPVTFTDEPDHVAQLRDTLRRFVADHAPREARIQWDRDHRWPRDVYAELNKLGLTALTVPEEFGGAGQDLVAAIAVIEELAQAGPCLAGPYIHTAFYGGMNLSENGSPEQKAEFLPRLARGELFFAYGLSEPDVGGDLASVTTRARLDGDEVVIDGAKRWCTGADWSDYIYTLVRSGPAEDRYRNLSFVLIPTNAPGVRMQDIHHANLRYTASQDVYFDGVRVPVSHIVGGPQMWNQGWKLLAGRALDVEKLEITAVAFGIARAALDEAWDYAQQRVQFSKPISQHQAIRHKLVVARTKLQAARHMLYHAAWLANEGRPCSTETSMAKLFVADVGVEIALACQQVIGSYALSDAFDMERHVRDLLGMPIVGGSSDMQKNNLASLWKL</sequence>
<dbReference type="OrthoDB" id="9780544at2"/>
<evidence type="ECO:0000259" key="7">
    <source>
        <dbReference type="Pfam" id="PF02770"/>
    </source>
</evidence>
<dbReference type="AlphaFoldDB" id="A0A255Y962"/>
<dbReference type="GO" id="GO:0003995">
    <property type="term" value="F:acyl-CoA dehydrogenase activity"/>
    <property type="evidence" value="ECO:0007669"/>
    <property type="project" value="TreeGrafter"/>
</dbReference>
<dbReference type="Pfam" id="PF02770">
    <property type="entry name" value="Acyl-CoA_dh_M"/>
    <property type="match status" value="1"/>
</dbReference>
<dbReference type="PANTHER" id="PTHR43884:SF12">
    <property type="entry name" value="ISOVALERYL-COA DEHYDROGENASE, MITOCHONDRIAL-RELATED"/>
    <property type="match status" value="1"/>
</dbReference>
<dbReference type="InterPro" id="IPR009100">
    <property type="entry name" value="AcylCoA_DH/oxidase_NM_dom_sf"/>
</dbReference>
<dbReference type="InterPro" id="IPR037069">
    <property type="entry name" value="AcylCoA_DH/ox_N_sf"/>
</dbReference>
<proteinExistence type="inferred from homology"/>
<dbReference type="Proteomes" id="UP000216991">
    <property type="component" value="Unassembled WGS sequence"/>
</dbReference>
<dbReference type="EMBL" id="NOXT01000121">
    <property type="protein sequence ID" value="OYQ25769.1"/>
    <property type="molecule type" value="Genomic_DNA"/>
</dbReference>
<evidence type="ECO:0000313" key="10">
    <source>
        <dbReference type="Proteomes" id="UP000216991"/>
    </source>
</evidence>
<dbReference type="PANTHER" id="PTHR43884">
    <property type="entry name" value="ACYL-COA DEHYDROGENASE"/>
    <property type="match status" value="1"/>
</dbReference>
<dbReference type="Gene3D" id="1.20.140.10">
    <property type="entry name" value="Butyryl-CoA Dehydrogenase, subunit A, domain 3"/>
    <property type="match status" value="1"/>
</dbReference>
<protein>
    <submittedName>
        <fullName evidence="9">Acyl-CoA dehydrogenase</fullName>
    </submittedName>
</protein>
<comment type="cofactor">
    <cofactor evidence="1 5">
        <name>FAD</name>
        <dbReference type="ChEBI" id="CHEBI:57692"/>
    </cofactor>
</comment>
<dbReference type="Gene3D" id="1.10.540.10">
    <property type="entry name" value="Acyl-CoA dehydrogenase/oxidase, N-terminal domain"/>
    <property type="match status" value="1"/>
</dbReference>
<dbReference type="SUPFAM" id="SSF56645">
    <property type="entry name" value="Acyl-CoA dehydrogenase NM domain-like"/>
    <property type="match status" value="1"/>
</dbReference>
<dbReference type="CDD" id="cd00567">
    <property type="entry name" value="ACAD"/>
    <property type="match status" value="1"/>
</dbReference>
<evidence type="ECO:0000313" key="9">
    <source>
        <dbReference type="EMBL" id="OYQ25769.1"/>
    </source>
</evidence>
<keyword evidence="3 5" id="KW-0285">Flavoprotein</keyword>
<dbReference type="Gene3D" id="2.40.110.10">
    <property type="entry name" value="Butyryl-CoA Dehydrogenase, subunit A, domain 2"/>
    <property type="match status" value="1"/>
</dbReference>
<evidence type="ECO:0000256" key="4">
    <source>
        <dbReference type="ARBA" id="ARBA00022827"/>
    </source>
</evidence>
<gene>
    <name evidence="9" type="ORF">CHU93_13070</name>
</gene>
<keyword evidence="5" id="KW-0560">Oxidoreductase</keyword>
<evidence type="ECO:0000256" key="5">
    <source>
        <dbReference type="RuleBase" id="RU362125"/>
    </source>
</evidence>
<organism evidence="9 10">
    <name type="scientific">Sandarakinorhabdus cyanobacteriorum</name>
    <dbReference type="NCBI Taxonomy" id="1981098"/>
    <lineage>
        <taxon>Bacteria</taxon>
        <taxon>Pseudomonadati</taxon>
        <taxon>Pseudomonadota</taxon>
        <taxon>Alphaproteobacteria</taxon>
        <taxon>Sphingomonadales</taxon>
        <taxon>Sphingosinicellaceae</taxon>
        <taxon>Sandarakinorhabdus</taxon>
    </lineage>
</organism>
<feature type="domain" description="Acyl-CoA dehydrogenase/oxidase N-terminal" evidence="8">
    <location>
        <begin position="18"/>
        <end position="127"/>
    </location>
</feature>
<dbReference type="InterPro" id="IPR013786">
    <property type="entry name" value="AcylCoA_DH/ox_N"/>
</dbReference>
<dbReference type="Pfam" id="PF02771">
    <property type="entry name" value="Acyl-CoA_dh_N"/>
    <property type="match status" value="1"/>
</dbReference>
<evidence type="ECO:0000256" key="1">
    <source>
        <dbReference type="ARBA" id="ARBA00001974"/>
    </source>
</evidence>
<evidence type="ECO:0000259" key="6">
    <source>
        <dbReference type="Pfam" id="PF00441"/>
    </source>
</evidence>
<dbReference type="PIRSF" id="PIRSF016578">
    <property type="entry name" value="HsaA"/>
    <property type="match status" value="1"/>
</dbReference>
<keyword evidence="4 5" id="KW-0274">FAD</keyword>
<evidence type="ECO:0000256" key="2">
    <source>
        <dbReference type="ARBA" id="ARBA00009347"/>
    </source>
</evidence>